<keyword evidence="5 9" id="KW-0812">Transmembrane</keyword>
<dbReference type="Proteomes" id="UP000199207">
    <property type="component" value="Unassembled WGS sequence"/>
</dbReference>
<comment type="subcellular location">
    <subcellularLocation>
        <location evidence="1">Cell membrane</location>
        <topology evidence="1">Multi-pass membrane protein</topology>
    </subcellularLocation>
</comment>
<evidence type="ECO:0000313" key="10">
    <source>
        <dbReference type="EMBL" id="SFC47555.1"/>
    </source>
</evidence>
<feature type="transmembrane region" description="Helical" evidence="9">
    <location>
        <begin position="290"/>
        <end position="313"/>
    </location>
</feature>
<keyword evidence="4" id="KW-1003">Cell membrane</keyword>
<evidence type="ECO:0000256" key="7">
    <source>
        <dbReference type="ARBA" id="ARBA00023136"/>
    </source>
</evidence>
<feature type="transmembrane region" description="Helical" evidence="9">
    <location>
        <begin position="107"/>
        <end position="127"/>
    </location>
</feature>
<feature type="transmembrane region" description="Helical" evidence="9">
    <location>
        <begin position="169"/>
        <end position="189"/>
    </location>
</feature>
<dbReference type="GO" id="GO:0022857">
    <property type="term" value="F:transmembrane transporter activity"/>
    <property type="evidence" value="ECO:0007669"/>
    <property type="project" value="InterPro"/>
</dbReference>
<dbReference type="GO" id="GO:0033214">
    <property type="term" value="P:siderophore-iron import into cell"/>
    <property type="evidence" value="ECO:0007669"/>
    <property type="project" value="TreeGrafter"/>
</dbReference>
<dbReference type="STRING" id="910347.SAMN05421773_103409"/>
<dbReference type="Pfam" id="PF01032">
    <property type="entry name" value="FecCD"/>
    <property type="match status" value="1"/>
</dbReference>
<feature type="transmembrane region" description="Helical" evidence="9">
    <location>
        <begin position="51"/>
        <end position="71"/>
    </location>
</feature>
<dbReference type="SUPFAM" id="SSF81345">
    <property type="entry name" value="ABC transporter involved in vitamin B12 uptake, BtuC"/>
    <property type="match status" value="1"/>
</dbReference>
<evidence type="ECO:0000256" key="4">
    <source>
        <dbReference type="ARBA" id="ARBA00022475"/>
    </source>
</evidence>
<evidence type="ECO:0000256" key="8">
    <source>
        <dbReference type="SAM" id="MobiDB-lite"/>
    </source>
</evidence>
<evidence type="ECO:0000256" key="3">
    <source>
        <dbReference type="ARBA" id="ARBA00022448"/>
    </source>
</evidence>
<feature type="region of interest" description="Disordered" evidence="8">
    <location>
        <begin position="1"/>
        <end position="40"/>
    </location>
</feature>
<sequence length="383" mass="38275">MGESGTGAGMSAAVETGTAGRRAERGPGRGPVPGRTPLRAGPVSAVWRPRAVLVPLVLALLLAAAIVVNTARGTSALPLGEVAEVLLGGGEDRSRIVVMRLRLPRSLVGALVGAALGLAGAVIQGIARNPLASPDILGVTTGAGVGAVTVIVMGGAYGSVSGPLADVGIPAAAVAGALLTAVVIYLLAVRRGLNGYRVLLVGVGVNAVLASVLSWLLIKADIVDAGRALIWLNGSLNGAGWDTVRPVGWALAVLLPVALVLSFPFGALVFDEDTARGLGVRMTGARAALLLTAVLLTATATAAAGPIAFVALACPQIALRLARTGHPPLLASALTGAAVTVWADVLARTAFPDIQLPVGILTAALGAPYLLFLIVRSGKARTS</sequence>
<dbReference type="InterPro" id="IPR000522">
    <property type="entry name" value="ABC_transptr_permease_BtuC"/>
</dbReference>
<feature type="transmembrane region" description="Helical" evidence="9">
    <location>
        <begin position="196"/>
        <end position="218"/>
    </location>
</feature>
<dbReference type="Gene3D" id="1.10.3470.10">
    <property type="entry name" value="ABC transporter involved in vitamin B12 uptake, BtuC"/>
    <property type="match status" value="1"/>
</dbReference>
<feature type="transmembrane region" description="Helical" evidence="9">
    <location>
        <begin position="136"/>
        <end position="157"/>
    </location>
</feature>
<keyword evidence="7 9" id="KW-0472">Membrane</keyword>
<evidence type="ECO:0000256" key="5">
    <source>
        <dbReference type="ARBA" id="ARBA00022692"/>
    </source>
</evidence>
<keyword evidence="11" id="KW-1185">Reference proteome</keyword>
<evidence type="ECO:0000313" key="11">
    <source>
        <dbReference type="Proteomes" id="UP000199207"/>
    </source>
</evidence>
<comment type="similarity">
    <text evidence="2">Belongs to the binding-protein-dependent transport system permease family. FecCD subfamily.</text>
</comment>
<dbReference type="AlphaFoldDB" id="A0A1I1JGS3"/>
<evidence type="ECO:0000256" key="9">
    <source>
        <dbReference type="SAM" id="Phobius"/>
    </source>
</evidence>
<dbReference type="CDD" id="cd06550">
    <property type="entry name" value="TM_ABC_iron-siderophores_like"/>
    <property type="match status" value="1"/>
</dbReference>
<protein>
    <submittedName>
        <fullName evidence="10">Iron complex transport system permease protein</fullName>
    </submittedName>
</protein>
<keyword evidence="6 9" id="KW-1133">Transmembrane helix</keyword>
<gene>
    <name evidence="10" type="ORF">SAMN05421773_103409</name>
</gene>
<accession>A0A1I1JGS3</accession>
<evidence type="ECO:0000256" key="1">
    <source>
        <dbReference type="ARBA" id="ARBA00004651"/>
    </source>
</evidence>
<evidence type="ECO:0000256" key="6">
    <source>
        <dbReference type="ARBA" id="ARBA00022989"/>
    </source>
</evidence>
<dbReference type="PANTHER" id="PTHR30472:SF24">
    <property type="entry name" value="FERRIC ENTEROBACTIN TRANSPORT SYSTEM PERMEASE PROTEIN FEPG"/>
    <property type="match status" value="1"/>
</dbReference>
<reference evidence="10 11" key="1">
    <citation type="submission" date="2016-10" db="EMBL/GenBank/DDBJ databases">
        <authorList>
            <person name="de Groot N.N."/>
        </authorList>
    </citation>
    <scope>NUCLEOTIDE SEQUENCE [LARGE SCALE GENOMIC DNA]</scope>
    <source>
        <strain evidence="10 11">CGMCC 4.5739</strain>
    </source>
</reference>
<proteinExistence type="inferred from homology"/>
<feature type="transmembrane region" description="Helical" evidence="9">
    <location>
        <begin position="354"/>
        <end position="375"/>
    </location>
</feature>
<dbReference type="PANTHER" id="PTHR30472">
    <property type="entry name" value="FERRIC ENTEROBACTIN TRANSPORT SYSTEM PERMEASE PROTEIN"/>
    <property type="match status" value="1"/>
</dbReference>
<feature type="transmembrane region" description="Helical" evidence="9">
    <location>
        <begin position="247"/>
        <end position="270"/>
    </location>
</feature>
<keyword evidence="3" id="KW-0813">Transport</keyword>
<dbReference type="GO" id="GO:0005886">
    <property type="term" value="C:plasma membrane"/>
    <property type="evidence" value="ECO:0007669"/>
    <property type="project" value="UniProtKB-SubCell"/>
</dbReference>
<dbReference type="InterPro" id="IPR037294">
    <property type="entry name" value="ABC_BtuC-like"/>
</dbReference>
<evidence type="ECO:0000256" key="2">
    <source>
        <dbReference type="ARBA" id="ARBA00007935"/>
    </source>
</evidence>
<dbReference type="EMBL" id="FOLM01000003">
    <property type="protein sequence ID" value="SFC47555.1"/>
    <property type="molecule type" value="Genomic_DNA"/>
</dbReference>
<organism evidence="10 11">
    <name type="scientific">Streptomyces aidingensis</name>
    <dbReference type="NCBI Taxonomy" id="910347"/>
    <lineage>
        <taxon>Bacteria</taxon>
        <taxon>Bacillati</taxon>
        <taxon>Actinomycetota</taxon>
        <taxon>Actinomycetes</taxon>
        <taxon>Kitasatosporales</taxon>
        <taxon>Streptomycetaceae</taxon>
        <taxon>Streptomyces</taxon>
    </lineage>
</organism>
<name>A0A1I1JGS3_9ACTN</name>